<feature type="binding site" evidence="11">
    <location>
        <position position="183"/>
    </location>
    <ligand>
        <name>pyrroloquinoline quinone</name>
        <dbReference type="ChEBI" id="CHEBI:58442"/>
    </ligand>
</feature>
<comment type="cofactor">
    <cofactor evidence="11">
        <name>pyrroloquinoline quinone</name>
        <dbReference type="ChEBI" id="CHEBI:58442"/>
    </cofactor>
    <text evidence="11">Binds 1 PQQ group per subunit.</text>
</comment>
<dbReference type="InterPro" id="IPR009056">
    <property type="entry name" value="Cyt_c-like_dom"/>
</dbReference>
<dbReference type="GO" id="GO:0016020">
    <property type="term" value="C:membrane"/>
    <property type="evidence" value="ECO:0007669"/>
    <property type="project" value="InterPro"/>
</dbReference>
<evidence type="ECO:0000256" key="4">
    <source>
        <dbReference type="ARBA" id="ARBA00022729"/>
    </source>
</evidence>
<keyword evidence="8 12" id="KW-0408">Iron</keyword>
<accession>A0A2S4HBE1</accession>
<feature type="chain" id="PRO_5015484012" evidence="14">
    <location>
        <begin position="27"/>
        <end position="723"/>
    </location>
</feature>
<evidence type="ECO:0000256" key="7">
    <source>
        <dbReference type="ARBA" id="ARBA00023002"/>
    </source>
</evidence>
<gene>
    <name evidence="16" type="ORF">C0068_18255</name>
</gene>
<dbReference type="GO" id="GO:0009055">
    <property type="term" value="F:electron transfer activity"/>
    <property type="evidence" value="ECO:0007669"/>
    <property type="project" value="InterPro"/>
</dbReference>
<evidence type="ECO:0000256" key="5">
    <source>
        <dbReference type="ARBA" id="ARBA00022837"/>
    </source>
</evidence>
<dbReference type="Gene3D" id="1.10.760.10">
    <property type="entry name" value="Cytochrome c-like domain"/>
    <property type="match status" value="1"/>
</dbReference>
<dbReference type="PROSITE" id="PS51007">
    <property type="entry name" value="CYTC"/>
    <property type="match status" value="1"/>
</dbReference>
<sequence>MLKLSRNIVSSALVMAAIFHSLFALADSSATVNTQTIIANSPDNWLSYGKDYKEQRYSELDKINVGNVADLSLAWSFDTDFNRGLEATPIVIDGVLYLTGNWSVVYALDARSGKLLWKYDPQVPREWGKMACCDVVNRGVAAYEGKIIFGTLDARLIALDASSGEKIWEVATADITAYPYTITGAPRVAKGKVFIGNGGAEYGVRGYVSAYDVNTGEQLWRFYTVPANPADGFESEAMKAAAETWTGKWWEFGGGGTVWDSIVYDDELDQLYIGVGNGSPWNAKIRSPEGGDNLYLSSIVALNPDSGEYIWHYQETPAESWDYTATQHIMLADMDVKGEQRKVIWHAPKNGFFFVLDRENGKLLSAEPYADVNWASHYDLETGRPVETENARYLSDPQLVRPSSMGAHNWQAMAYSPQTGLVYIPVINSLFEYKAVDDYLHQWGQWNLGVYMQQQSVADPILAQLLTSKITQGSLLAWDPVTQQAAWQVPHKLTWNGGLLATAGGLVFQGSAEGQVLAFRADNGEKLWSFDANTGVMAPPVTYTVDGEQYVTILAGWGGAFGLIAGLEKEVSPPPSRVLTFKLGGTGAVLPANPLKQMHEPPARISEDKAILEKGRTLYYAYCSACHGTEVISNGAIPDLRHLPTAFHDNFNAIVLDGVMKKAGMVGFSEVLNEEEAFALHAYILEQANVDKESREQSDWWRALKTWFYSVVAKLLGIVMSFS</sequence>
<evidence type="ECO:0000256" key="1">
    <source>
        <dbReference type="ARBA" id="ARBA00008156"/>
    </source>
</evidence>
<dbReference type="OrthoDB" id="9794322at2"/>
<feature type="disulfide bond" evidence="13">
    <location>
        <begin position="132"/>
        <end position="133"/>
    </location>
</feature>
<dbReference type="SUPFAM" id="SSF50998">
    <property type="entry name" value="Quinoprotein alcohol dehydrogenase-like"/>
    <property type="match status" value="1"/>
</dbReference>
<dbReference type="FunFam" id="2.140.10.10:FF:000003">
    <property type="entry name" value="Methanol dehydrogenase, large subunit"/>
    <property type="match status" value="1"/>
</dbReference>
<dbReference type="GO" id="GO:0070968">
    <property type="term" value="F:pyrroloquinoline quinone binding"/>
    <property type="evidence" value="ECO:0007669"/>
    <property type="project" value="UniProtKB-ARBA"/>
</dbReference>
<dbReference type="Gene3D" id="2.140.10.10">
    <property type="entry name" value="Quinoprotein alcohol dehydrogenase-like superfamily"/>
    <property type="match status" value="1"/>
</dbReference>
<feature type="binding site" evidence="11">
    <location>
        <begin position="199"/>
        <end position="200"/>
    </location>
    <ligand>
        <name>pyrroloquinoline quinone</name>
        <dbReference type="ChEBI" id="CHEBI:58442"/>
    </ligand>
</feature>
<dbReference type="SMART" id="SM00564">
    <property type="entry name" value="PQQ"/>
    <property type="match status" value="5"/>
</dbReference>
<dbReference type="CDD" id="cd10279">
    <property type="entry name" value="PQQ_ADH_II"/>
    <property type="match status" value="1"/>
</dbReference>
<protein>
    <submittedName>
        <fullName evidence="16">PQQ-dependent dehydrogenase, methanol/ethanol family</fullName>
    </submittedName>
</protein>
<feature type="binding site" evidence="11">
    <location>
        <position position="349"/>
    </location>
    <ligand>
        <name>pyrroloquinoline quinone</name>
        <dbReference type="ChEBI" id="CHEBI:58442"/>
    </ligand>
</feature>
<feature type="binding site" evidence="12">
    <location>
        <position position="201"/>
    </location>
    <ligand>
        <name>Ca(2+)</name>
        <dbReference type="ChEBI" id="CHEBI:29108"/>
    </ligand>
</feature>
<feature type="binding site" description="axial binding residue" evidence="12">
    <location>
        <position position="627"/>
    </location>
    <ligand>
        <name>heme c</name>
        <dbReference type="ChEBI" id="CHEBI:61717"/>
    </ligand>
    <ligandPart>
        <name>Fe</name>
        <dbReference type="ChEBI" id="CHEBI:18248"/>
    </ligandPart>
</feature>
<evidence type="ECO:0000256" key="12">
    <source>
        <dbReference type="PIRSR" id="PIRSR617512-3"/>
    </source>
</evidence>
<keyword evidence="6 11" id="KW-0634">PQQ</keyword>
<dbReference type="GO" id="GO:0016614">
    <property type="term" value="F:oxidoreductase activity, acting on CH-OH group of donors"/>
    <property type="evidence" value="ECO:0007669"/>
    <property type="project" value="InterPro"/>
</dbReference>
<dbReference type="EMBL" id="PQGG01000042">
    <property type="protein sequence ID" value="POP51259.1"/>
    <property type="molecule type" value="Genomic_DNA"/>
</dbReference>
<dbReference type="Pfam" id="PF01011">
    <property type="entry name" value="PQQ"/>
    <property type="match status" value="2"/>
</dbReference>
<keyword evidence="5 12" id="KW-0106">Calcium</keyword>
<dbReference type="GO" id="GO:0020037">
    <property type="term" value="F:heme binding"/>
    <property type="evidence" value="ECO:0007669"/>
    <property type="project" value="InterPro"/>
</dbReference>
<evidence type="ECO:0000256" key="6">
    <source>
        <dbReference type="ARBA" id="ARBA00022891"/>
    </source>
</evidence>
<feature type="binding site" evidence="11">
    <location>
        <position position="257"/>
    </location>
    <ligand>
        <name>pyrroloquinoline quinone</name>
        <dbReference type="ChEBI" id="CHEBI:58442"/>
    </ligand>
</feature>
<keyword evidence="7" id="KW-0560">Oxidoreductase</keyword>
<comment type="cofactor">
    <cofactor evidence="12">
        <name>Ca(2+)</name>
        <dbReference type="ChEBI" id="CHEBI:29108"/>
    </cofactor>
    <text evidence="12">Binds 1 Ca(2+) ion per subunit.</text>
</comment>
<feature type="binding site" evidence="11">
    <location>
        <position position="138"/>
    </location>
    <ligand>
        <name>pyrroloquinoline quinone</name>
        <dbReference type="ChEBI" id="CHEBI:58442"/>
    </ligand>
</feature>
<comment type="similarity">
    <text evidence="1">Belongs to the bacterial PQQ dehydrogenase family.</text>
</comment>
<dbReference type="Pfam" id="PF13442">
    <property type="entry name" value="Cytochrome_CBB3"/>
    <property type="match status" value="1"/>
</dbReference>
<dbReference type="InterPro" id="IPR036909">
    <property type="entry name" value="Cyt_c-like_dom_sf"/>
</dbReference>
<organism evidence="16 17">
    <name type="scientific">Zhongshania marina</name>
    <dbReference type="NCBI Taxonomy" id="2304603"/>
    <lineage>
        <taxon>Bacteria</taxon>
        <taxon>Pseudomonadati</taxon>
        <taxon>Pseudomonadota</taxon>
        <taxon>Gammaproteobacteria</taxon>
        <taxon>Cellvibrionales</taxon>
        <taxon>Spongiibacteraceae</taxon>
        <taxon>Zhongshania</taxon>
    </lineage>
</organism>
<dbReference type="PANTHER" id="PTHR32303">
    <property type="entry name" value="QUINOPROTEIN ALCOHOL DEHYDROGENASE (CYTOCHROME C)"/>
    <property type="match status" value="1"/>
</dbReference>
<feature type="binding site" evidence="11">
    <location>
        <begin position="409"/>
        <end position="410"/>
    </location>
    <ligand>
        <name>pyrroloquinoline quinone</name>
        <dbReference type="ChEBI" id="CHEBI:58442"/>
    </ligand>
</feature>
<evidence type="ECO:0000313" key="16">
    <source>
        <dbReference type="EMBL" id="POP51259.1"/>
    </source>
</evidence>
<evidence type="ECO:0000313" key="17">
    <source>
        <dbReference type="Proteomes" id="UP000237222"/>
    </source>
</evidence>
<feature type="signal peptide" evidence="14">
    <location>
        <begin position="1"/>
        <end position="26"/>
    </location>
</feature>
<dbReference type="Proteomes" id="UP000237222">
    <property type="component" value="Unassembled WGS sequence"/>
</dbReference>
<feature type="binding site" description="axial binding residue" evidence="12">
    <location>
        <position position="665"/>
    </location>
    <ligand>
        <name>heme c</name>
        <dbReference type="ChEBI" id="CHEBI:61717"/>
    </ligand>
    <ligandPart>
        <name>Fe</name>
        <dbReference type="ChEBI" id="CHEBI:18248"/>
    </ligandPart>
</feature>
<dbReference type="InterPro" id="IPR017512">
    <property type="entry name" value="PQQ_MeOH/EtOH_DH"/>
</dbReference>
<evidence type="ECO:0000256" key="9">
    <source>
        <dbReference type="ARBA" id="ARBA00023157"/>
    </source>
</evidence>
<evidence type="ECO:0000256" key="13">
    <source>
        <dbReference type="PIRSR" id="PIRSR617512-4"/>
    </source>
</evidence>
<dbReference type="AlphaFoldDB" id="A0A2S4HBE1"/>
<evidence type="ECO:0000256" key="10">
    <source>
        <dbReference type="PIRSR" id="PIRSR617512-1"/>
    </source>
</evidence>
<evidence type="ECO:0000259" key="15">
    <source>
        <dbReference type="PROSITE" id="PS51007"/>
    </source>
</evidence>
<feature type="binding site" description="covalent" evidence="11">
    <location>
        <position position="626"/>
    </location>
    <ligand>
        <name>heme c</name>
        <dbReference type="ChEBI" id="CHEBI:61717"/>
    </ligand>
</feature>
<dbReference type="GO" id="GO:0005509">
    <property type="term" value="F:calcium ion binding"/>
    <property type="evidence" value="ECO:0007669"/>
    <property type="project" value="InterPro"/>
</dbReference>
<keyword evidence="4 14" id="KW-0732">Signal</keyword>
<feature type="binding site" evidence="12">
    <location>
        <position position="322"/>
    </location>
    <ligand>
        <name>Ca(2+)</name>
        <dbReference type="ChEBI" id="CHEBI:29108"/>
    </ligand>
</feature>
<dbReference type="SUPFAM" id="SSF46626">
    <property type="entry name" value="Cytochrome c"/>
    <property type="match status" value="1"/>
</dbReference>
<feature type="binding site" evidence="12">
    <location>
        <position position="277"/>
    </location>
    <ligand>
        <name>Ca(2+)</name>
        <dbReference type="ChEBI" id="CHEBI:29108"/>
    </ligand>
</feature>
<evidence type="ECO:0000256" key="11">
    <source>
        <dbReference type="PIRSR" id="PIRSR617512-2"/>
    </source>
</evidence>
<comment type="cofactor">
    <cofactor evidence="11">
        <name>heme c</name>
        <dbReference type="ChEBI" id="CHEBI:61717"/>
    </cofactor>
    <text evidence="11">Binds 1 heme c group per subunit.</text>
</comment>
<name>A0A2S4HBE1_9GAMM</name>
<keyword evidence="9 13" id="KW-1015">Disulfide bond</keyword>
<evidence type="ECO:0000256" key="8">
    <source>
        <dbReference type="ARBA" id="ARBA00023004"/>
    </source>
</evidence>
<evidence type="ECO:0000256" key="2">
    <source>
        <dbReference type="ARBA" id="ARBA00022617"/>
    </source>
</evidence>
<dbReference type="InterPro" id="IPR002372">
    <property type="entry name" value="PQQ_rpt_dom"/>
</dbReference>
<evidence type="ECO:0000256" key="3">
    <source>
        <dbReference type="ARBA" id="ARBA00022723"/>
    </source>
</evidence>
<dbReference type="NCBIfam" id="TIGR03075">
    <property type="entry name" value="PQQ_enz_alc_DH"/>
    <property type="match status" value="1"/>
</dbReference>
<keyword evidence="3 12" id="KW-0479">Metal-binding</keyword>
<reference evidence="16" key="1">
    <citation type="submission" date="2018-01" db="EMBL/GenBank/DDBJ databases">
        <authorList>
            <person name="Yu X.-D."/>
        </authorList>
    </citation>
    <scope>NUCLEOTIDE SEQUENCE</scope>
    <source>
        <strain evidence="16">ZX-21</strain>
    </source>
</reference>
<dbReference type="InterPro" id="IPR011047">
    <property type="entry name" value="Quinoprotein_ADH-like_sf"/>
</dbReference>
<feature type="binding site" description="covalent" evidence="11">
    <location>
        <position position="623"/>
    </location>
    <ligand>
        <name>heme c</name>
        <dbReference type="ChEBI" id="CHEBI:61717"/>
    </ligand>
</feature>
<dbReference type="RefSeq" id="WP_103685904.1">
    <property type="nucleotide sequence ID" value="NZ_PQGG01000042.1"/>
</dbReference>
<dbReference type="InterPro" id="IPR018391">
    <property type="entry name" value="PQQ_b-propeller_rpt"/>
</dbReference>
<evidence type="ECO:0000256" key="14">
    <source>
        <dbReference type="SAM" id="SignalP"/>
    </source>
</evidence>
<proteinExistence type="inferred from homology"/>
<feature type="domain" description="Cytochrome c" evidence="15">
    <location>
        <begin position="610"/>
        <end position="688"/>
    </location>
</feature>
<feature type="binding site" evidence="11">
    <location>
        <position position="86"/>
    </location>
    <ligand>
        <name>pyrroloquinoline quinone</name>
        <dbReference type="ChEBI" id="CHEBI:58442"/>
    </ligand>
</feature>
<feature type="active site" description="Proton acceptor" evidence="10">
    <location>
        <position position="322"/>
    </location>
</feature>
<keyword evidence="2 11" id="KW-0349">Heme</keyword>
<comment type="caution">
    <text evidence="16">The sequence shown here is derived from an EMBL/GenBank/DDBJ whole genome shotgun (WGS) entry which is preliminary data.</text>
</comment>